<proteinExistence type="predicted"/>
<dbReference type="GO" id="GO:0020037">
    <property type="term" value="F:heme binding"/>
    <property type="evidence" value="ECO:0007669"/>
    <property type="project" value="InterPro"/>
</dbReference>
<dbReference type="Pfam" id="PF03098">
    <property type="entry name" value="An_peroxidase"/>
    <property type="match status" value="1"/>
</dbReference>
<dbReference type="CDD" id="cd09631">
    <property type="entry name" value="DOMON_DOH"/>
    <property type="match status" value="1"/>
</dbReference>
<keyword evidence="2" id="KW-0964">Secreted</keyword>
<dbReference type="AlphaFoldDB" id="A0A397SYR4"/>
<comment type="caution">
    <text evidence="6">The sequence shown here is derived from an EMBL/GenBank/DDBJ whole genome shotgun (WGS) entry which is preliminary data.</text>
</comment>
<dbReference type="EMBL" id="QKYT01000159">
    <property type="protein sequence ID" value="RIA91208.1"/>
    <property type="molecule type" value="Genomic_DNA"/>
</dbReference>
<dbReference type="Proteomes" id="UP000265703">
    <property type="component" value="Unassembled WGS sequence"/>
</dbReference>
<evidence type="ECO:0000256" key="3">
    <source>
        <dbReference type="ARBA" id="ARBA00023180"/>
    </source>
</evidence>
<dbReference type="GO" id="GO:0005576">
    <property type="term" value="C:extracellular region"/>
    <property type="evidence" value="ECO:0007669"/>
    <property type="project" value="UniProtKB-SubCell"/>
</dbReference>
<accession>A0A397SYR4</accession>
<evidence type="ECO:0000313" key="7">
    <source>
        <dbReference type="Proteomes" id="UP000265703"/>
    </source>
</evidence>
<organism evidence="6 7">
    <name type="scientific">Glomus cerebriforme</name>
    <dbReference type="NCBI Taxonomy" id="658196"/>
    <lineage>
        <taxon>Eukaryota</taxon>
        <taxon>Fungi</taxon>
        <taxon>Fungi incertae sedis</taxon>
        <taxon>Mucoromycota</taxon>
        <taxon>Glomeromycotina</taxon>
        <taxon>Glomeromycetes</taxon>
        <taxon>Glomerales</taxon>
        <taxon>Glomeraceae</taxon>
        <taxon>Glomus</taxon>
    </lineage>
</organism>
<keyword evidence="4" id="KW-0408">Iron</keyword>
<dbReference type="PANTHER" id="PTHR11475">
    <property type="entry name" value="OXIDASE/PEROXIDASE"/>
    <property type="match status" value="1"/>
</dbReference>
<dbReference type="PROSITE" id="PS50292">
    <property type="entry name" value="PEROXIDASE_3"/>
    <property type="match status" value="1"/>
</dbReference>
<dbReference type="PANTHER" id="PTHR11475:SF4">
    <property type="entry name" value="CHORION PEROXIDASE"/>
    <property type="match status" value="1"/>
</dbReference>
<dbReference type="InterPro" id="IPR005018">
    <property type="entry name" value="DOMON_domain"/>
</dbReference>
<gene>
    <name evidence="6" type="ORF">C1645_128273</name>
</gene>
<evidence type="ECO:0000256" key="4">
    <source>
        <dbReference type="PIRSR" id="PIRSR619791-2"/>
    </source>
</evidence>
<evidence type="ECO:0000259" key="5">
    <source>
        <dbReference type="PROSITE" id="PS50836"/>
    </source>
</evidence>
<dbReference type="GO" id="GO:0004601">
    <property type="term" value="F:peroxidase activity"/>
    <property type="evidence" value="ECO:0007669"/>
    <property type="project" value="UniProtKB-KW"/>
</dbReference>
<evidence type="ECO:0000256" key="2">
    <source>
        <dbReference type="ARBA" id="ARBA00022525"/>
    </source>
</evidence>
<dbReference type="Gene3D" id="1.10.640.10">
    <property type="entry name" value="Haem peroxidase domain superfamily, animal type"/>
    <property type="match status" value="1"/>
</dbReference>
<dbReference type="STRING" id="658196.A0A397SYR4"/>
<keyword evidence="7" id="KW-1185">Reference proteome</keyword>
<keyword evidence="6" id="KW-0575">Peroxidase</keyword>
<keyword evidence="4" id="KW-0479">Metal-binding</keyword>
<dbReference type="InterPro" id="IPR010255">
    <property type="entry name" value="Haem_peroxidase_sf"/>
</dbReference>
<dbReference type="OrthoDB" id="823504at2759"/>
<evidence type="ECO:0000313" key="6">
    <source>
        <dbReference type="EMBL" id="RIA91208.1"/>
    </source>
</evidence>
<dbReference type="Pfam" id="PF03351">
    <property type="entry name" value="DOMON"/>
    <property type="match status" value="1"/>
</dbReference>
<dbReference type="PROSITE" id="PS50836">
    <property type="entry name" value="DOMON"/>
    <property type="match status" value="1"/>
</dbReference>
<keyword evidence="6" id="KW-0560">Oxidoreductase</keyword>
<dbReference type="GO" id="GO:0046872">
    <property type="term" value="F:metal ion binding"/>
    <property type="evidence" value="ECO:0007669"/>
    <property type="project" value="UniProtKB-KW"/>
</dbReference>
<dbReference type="InterPro" id="IPR045266">
    <property type="entry name" value="DOH_DOMON"/>
</dbReference>
<name>A0A397SYR4_9GLOM</name>
<dbReference type="GO" id="GO:0006979">
    <property type="term" value="P:response to oxidative stress"/>
    <property type="evidence" value="ECO:0007669"/>
    <property type="project" value="InterPro"/>
</dbReference>
<dbReference type="InterPro" id="IPR037120">
    <property type="entry name" value="Haem_peroxidase_sf_animal"/>
</dbReference>
<reference evidence="6 7" key="1">
    <citation type="submission" date="2018-06" db="EMBL/GenBank/DDBJ databases">
        <title>Comparative genomics reveals the genomic features of Rhizophagus irregularis, R. cerebriforme, R. diaphanum and Gigaspora rosea, and their symbiotic lifestyle signature.</title>
        <authorList>
            <person name="Morin E."/>
            <person name="San Clemente H."/>
            <person name="Chen E.C.H."/>
            <person name="De La Providencia I."/>
            <person name="Hainaut M."/>
            <person name="Kuo A."/>
            <person name="Kohler A."/>
            <person name="Murat C."/>
            <person name="Tang N."/>
            <person name="Roy S."/>
            <person name="Loubradou J."/>
            <person name="Henrissat B."/>
            <person name="Grigoriev I.V."/>
            <person name="Corradi N."/>
            <person name="Roux C."/>
            <person name="Martin F.M."/>
        </authorList>
    </citation>
    <scope>NUCLEOTIDE SEQUENCE [LARGE SCALE GENOMIC DNA]</scope>
    <source>
        <strain evidence="6 7">DAOM 227022</strain>
    </source>
</reference>
<keyword evidence="3" id="KW-0325">Glycoprotein</keyword>
<dbReference type="InterPro" id="IPR019791">
    <property type="entry name" value="Haem_peroxidase_animal"/>
</dbReference>
<feature type="domain" description="DOMON" evidence="5">
    <location>
        <begin position="539"/>
        <end position="652"/>
    </location>
</feature>
<feature type="binding site" description="axial binding residue" evidence="4">
    <location>
        <position position="344"/>
    </location>
    <ligand>
        <name>heme b</name>
        <dbReference type="ChEBI" id="CHEBI:60344"/>
    </ligand>
    <ligandPart>
        <name>Fe</name>
        <dbReference type="ChEBI" id="CHEBI:18248"/>
    </ligandPart>
</feature>
<sequence>MLFQKNQIIKNITFLVSLSSVFFIKIIESQYNIPDAGVTYTREFPPDPFYPNGMGKMLKTPVDSLSSINAPMIKCTDPLSAGTYPLPRCISDEFAYNLNSGPYPNVERQSILRSKRRTNHMATWFGQFISFDITSSSSTIPSTPIYIPADDAAFNPPGSIPGELPAKGITSLPFNLTETLPGTSDPLNSARNGISYVTPFLDLNMIYGSSDDQLAILRNGTSCKLLTSNDGRFPPKNAEGKYIKGAGTSARSWSLFTLALSTLWIREHNRLCDELFKEHGNSWTDQKYFEEAQRWNVAFFQKATSEEYLGTILGRPLPTYEGYKPELVPGIDTFFATVAFRYGHTELSDIYRIQDEYGDTIVDLTLDQISEESYIETIPYERVLSSMALQRQEEVDPFFSDAPRNVISNSIVYDLYAFDVSRSRDRGIALYNVVREAYGLPRKKTWDEVTSDKYLQDRLQLLYPGGPDSTEAFVGAFCEDHLDGSNFGELLNASIVTQFNRIRETDRFWWESPERSLWTVQPYPELEGENVEKNISPWSLYSIQYSLDNTHIHFQVELKTSGGEGWFGMGFDPSDNGMTNAEFIVGIVKNRDVDLSNYNSNSGYHPPLKQTSEGLEIKSKNIDPNGVAKIEFSRLLRPPNRKPIRNEQMKCT</sequence>
<comment type="subcellular location">
    <subcellularLocation>
        <location evidence="1">Secreted</location>
    </subcellularLocation>
</comment>
<evidence type="ECO:0000256" key="1">
    <source>
        <dbReference type="ARBA" id="ARBA00004613"/>
    </source>
</evidence>
<keyword evidence="4" id="KW-0349">Heme</keyword>
<protein>
    <submittedName>
        <fullName evidence="6">Heme peroxidase</fullName>
    </submittedName>
</protein>
<dbReference type="SUPFAM" id="SSF48113">
    <property type="entry name" value="Heme-dependent peroxidases"/>
    <property type="match status" value="1"/>
</dbReference>